<evidence type="ECO:0000256" key="4">
    <source>
        <dbReference type="ARBA" id="ARBA00022691"/>
    </source>
</evidence>
<evidence type="ECO:0000256" key="11">
    <source>
        <dbReference type="ARBA" id="ARBA00060050"/>
    </source>
</evidence>
<dbReference type="GO" id="GO:0071885">
    <property type="term" value="F:N-terminal protein N-methyltransferase activity"/>
    <property type="evidence" value="ECO:0007669"/>
    <property type="project" value="UniProtKB-EC"/>
</dbReference>
<evidence type="ECO:0000256" key="9">
    <source>
        <dbReference type="ARBA" id="ARBA00047885"/>
    </source>
</evidence>
<feature type="binding site" evidence="12">
    <location>
        <position position="102"/>
    </location>
    <ligand>
        <name>S-adenosyl-L-methionine</name>
        <dbReference type="ChEBI" id="CHEBI:59789"/>
    </ligand>
</feature>
<dbReference type="Proteomes" id="UP000001514">
    <property type="component" value="Unassembled WGS sequence"/>
</dbReference>
<comment type="similarity">
    <text evidence="1">Belongs to the methyltransferase superfamily. NTM1 family.</text>
</comment>
<comment type="function">
    <text evidence="11">Alpha-N-methyltransferase that methylates the N-terminus of target proteins containing the N-terminal motif [Ala/Pro/Ser]-Pro-Lys when the initiator Met is cleaved. Specifically catalyzes mono-, di- or tri-methylation of exposed alpha-amino group of Ala or Ser residue in the [Ala/Ser]-Pro-Lys motif and mono- or di-methylation of Pro in the Pro-Pro-Lys motif.</text>
</comment>
<name>D8R2I8_SELML</name>
<dbReference type="GO" id="GO:0005737">
    <property type="term" value="C:cytoplasm"/>
    <property type="evidence" value="ECO:0000318"/>
    <property type="project" value="GO_Central"/>
</dbReference>
<dbReference type="KEGG" id="smo:SELMODRAFT_143000"/>
<comment type="catalytic activity">
    <reaction evidence="10">
        <text>N-terminal L-alanyl-L-prolyl-L-lysyl-[protein] + 3 S-adenosyl-L-methionine = N-terminal N,N,N-trimethyl-L-alanyl-L-prolyl-L-lysyl-[protein] + 3 S-adenosyl-L-homocysteine + 3 H(+)</text>
        <dbReference type="Rhea" id="RHEA:54712"/>
        <dbReference type="Rhea" id="RHEA-COMP:13785"/>
        <dbReference type="Rhea" id="RHEA-COMP:13971"/>
        <dbReference type="ChEBI" id="CHEBI:15378"/>
        <dbReference type="ChEBI" id="CHEBI:57856"/>
        <dbReference type="ChEBI" id="CHEBI:59789"/>
        <dbReference type="ChEBI" id="CHEBI:138057"/>
        <dbReference type="ChEBI" id="CHEBI:138315"/>
        <dbReference type="EC" id="2.1.1.244"/>
    </reaction>
</comment>
<protein>
    <recommendedName>
        <fullName evidence="6">Alpha N-terminal protein methyltransferase 1</fullName>
        <ecNumber evidence="5">2.1.1.244</ecNumber>
    </recommendedName>
    <alternativeName>
        <fullName evidence="7">X-Pro-Lys N-terminal protein methyltransferase 1</fullName>
    </alternativeName>
</protein>
<keyword evidence="3" id="KW-0808">Transferase</keyword>
<gene>
    <name evidence="14" type="ORF">SELMODRAFT_143000</name>
</gene>
<evidence type="ECO:0000256" key="7">
    <source>
        <dbReference type="ARBA" id="ARBA00043129"/>
    </source>
</evidence>
<dbReference type="EMBL" id="GL377570">
    <property type="protein sequence ID" value="EFJ33733.1"/>
    <property type="molecule type" value="Genomic_DNA"/>
</dbReference>
<evidence type="ECO:0000256" key="10">
    <source>
        <dbReference type="ARBA" id="ARBA00048167"/>
    </source>
</evidence>
<dbReference type="FunFam" id="3.40.50.150:FF:000025">
    <property type="entry name" value="N-terminal Xaa-Pro-Lys N-methyltransferase 1"/>
    <property type="match status" value="1"/>
</dbReference>
<dbReference type="InParanoid" id="D8R2I8"/>
<accession>D8R2I8</accession>
<evidence type="ECO:0000256" key="6">
    <source>
        <dbReference type="ARBA" id="ARBA00039449"/>
    </source>
</evidence>
<evidence type="ECO:0000256" key="3">
    <source>
        <dbReference type="ARBA" id="ARBA00022679"/>
    </source>
</evidence>
<evidence type="ECO:0000256" key="5">
    <source>
        <dbReference type="ARBA" id="ARBA00039112"/>
    </source>
</evidence>
<dbReference type="PANTHER" id="PTHR12753:SF0">
    <property type="entry name" value="ALPHA N-TERMINAL PROTEIN METHYLTRANSFERASE 1"/>
    <property type="match status" value="1"/>
</dbReference>
<sequence>MDEGGLDSNGKVYASREDMWKEEAGSGVAESPKRKEWYQKGISYWEGVDPTVDGVLGGFGKVSNRDVIDSNAFLTELLKERILPTKDNRKLVALDCGAGVGRITENLLLRHFHEVDLVEPVRHFLDATKKRLTSDVPENVQHKAVNFFCTPLQEFTPEPHRYDVIWVQWCIGHLTDDDFVAFFRRADIGLKPGGFFVLKENIARHGFVVDKLDSSVTRSDAYFRDLFLRAGFHLLKTKLQKGFPRELFGVRMYALSSVLQETAAPSSASKDVRASKGVARLKPRTSKRCN</sequence>
<dbReference type="GO" id="GO:0032259">
    <property type="term" value="P:methylation"/>
    <property type="evidence" value="ECO:0007669"/>
    <property type="project" value="UniProtKB-KW"/>
</dbReference>
<feature type="compositionally biased region" description="Basic residues" evidence="13">
    <location>
        <begin position="279"/>
        <end position="290"/>
    </location>
</feature>
<dbReference type="OMA" id="ETYYCFN"/>
<dbReference type="AlphaFoldDB" id="D8R2I8"/>
<evidence type="ECO:0000256" key="1">
    <source>
        <dbReference type="ARBA" id="ARBA00009059"/>
    </source>
</evidence>
<organism evidence="15">
    <name type="scientific">Selaginella moellendorffii</name>
    <name type="common">Spikemoss</name>
    <dbReference type="NCBI Taxonomy" id="88036"/>
    <lineage>
        <taxon>Eukaryota</taxon>
        <taxon>Viridiplantae</taxon>
        <taxon>Streptophyta</taxon>
        <taxon>Embryophyta</taxon>
        <taxon>Tracheophyta</taxon>
        <taxon>Lycopodiopsida</taxon>
        <taxon>Selaginellales</taxon>
        <taxon>Selaginellaceae</taxon>
        <taxon>Selaginella</taxon>
    </lineage>
</organism>
<evidence type="ECO:0000256" key="8">
    <source>
        <dbReference type="ARBA" id="ARBA00047306"/>
    </source>
</evidence>
<dbReference type="InterPro" id="IPR029063">
    <property type="entry name" value="SAM-dependent_MTases_sf"/>
</dbReference>
<dbReference type="EC" id="2.1.1.244" evidence="5"/>
<proteinExistence type="inferred from homology"/>
<comment type="catalytic activity">
    <reaction evidence="9">
        <text>N-terminal L-prolyl-L-prolyl-L-lysyl-[protein] + 2 S-adenosyl-L-methionine = N-terminal N,N-dimethyl-L-prolyl-L-prolyl-L-lysyl-[protein] + 2 S-adenosyl-L-homocysteine + 2 H(+)</text>
        <dbReference type="Rhea" id="RHEA:54736"/>
        <dbReference type="Rhea" id="RHEA-COMP:13787"/>
        <dbReference type="Rhea" id="RHEA-COMP:13974"/>
        <dbReference type="ChEBI" id="CHEBI:15378"/>
        <dbReference type="ChEBI" id="CHEBI:57856"/>
        <dbReference type="ChEBI" id="CHEBI:59789"/>
        <dbReference type="ChEBI" id="CHEBI:138059"/>
        <dbReference type="ChEBI" id="CHEBI:138318"/>
        <dbReference type="EC" id="2.1.1.244"/>
    </reaction>
</comment>
<dbReference type="Pfam" id="PF05891">
    <property type="entry name" value="Methyltransf_PK"/>
    <property type="match status" value="1"/>
</dbReference>
<feature type="binding site" evidence="12">
    <location>
        <begin position="152"/>
        <end position="153"/>
    </location>
    <ligand>
        <name>S-adenosyl-L-methionine</name>
        <dbReference type="ChEBI" id="CHEBI:59789"/>
    </ligand>
</feature>
<comment type="catalytic activity">
    <reaction evidence="8">
        <text>N-terminal L-seryl-L-prolyl-L-lysyl-[protein] + 3 S-adenosyl-L-methionine = N-terminal N,N,N-trimethyl-L-seryl-L-prolyl-L-lysyl-[protein] + 3 S-adenosyl-L-homocysteine + 3 H(+)</text>
        <dbReference type="Rhea" id="RHEA:54724"/>
        <dbReference type="Rhea" id="RHEA-COMP:13789"/>
        <dbReference type="Rhea" id="RHEA-COMP:13973"/>
        <dbReference type="ChEBI" id="CHEBI:15378"/>
        <dbReference type="ChEBI" id="CHEBI:57856"/>
        <dbReference type="ChEBI" id="CHEBI:59789"/>
        <dbReference type="ChEBI" id="CHEBI:138061"/>
        <dbReference type="ChEBI" id="CHEBI:138317"/>
        <dbReference type="EC" id="2.1.1.244"/>
    </reaction>
</comment>
<keyword evidence="15" id="KW-1185">Reference proteome</keyword>
<keyword evidence="4 12" id="KW-0949">S-adenosyl-L-methionine</keyword>
<keyword evidence="2" id="KW-0489">Methyltransferase</keyword>
<dbReference type="CDD" id="cd02440">
    <property type="entry name" value="AdoMet_MTases"/>
    <property type="match status" value="1"/>
</dbReference>
<dbReference type="GO" id="GO:0008168">
    <property type="term" value="F:methyltransferase activity"/>
    <property type="evidence" value="ECO:0000318"/>
    <property type="project" value="GO_Central"/>
</dbReference>
<evidence type="ECO:0000256" key="12">
    <source>
        <dbReference type="PIRSR" id="PIRSR016958-1"/>
    </source>
</evidence>
<evidence type="ECO:0000313" key="15">
    <source>
        <dbReference type="Proteomes" id="UP000001514"/>
    </source>
</evidence>
<evidence type="ECO:0000256" key="13">
    <source>
        <dbReference type="SAM" id="MobiDB-lite"/>
    </source>
</evidence>
<dbReference type="Gene3D" id="3.40.50.150">
    <property type="entry name" value="Vaccinia Virus protein VP39"/>
    <property type="match status" value="1"/>
</dbReference>
<dbReference type="PANTHER" id="PTHR12753">
    <property type="entry name" value="AD-003 - RELATED"/>
    <property type="match status" value="1"/>
</dbReference>
<evidence type="ECO:0000256" key="2">
    <source>
        <dbReference type="ARBA" id="ARBA00022603"/>
    </source>
</evidence>
<dbReference type="FunCoup" id="D8R2I8">
    <property type="interactions" value="3466"/>
</dbReference>
<feature type="binding site" evidence="12">
    <location>
        <position position="168"/>
    </location>
    <ligand>
        <name>S-adenosyl-L-methionine</name>
        <dbReference type="ChEBI" id="CHEBI:59789"/>
    </ligand>
</feature>
<feature type="region of interest" description="Disordered" evidence="13">
    <location>
        <begin position="270"/>
        <end position="290"/>
    </location>
</feature>
<dbReference type="HOGENOM" id="CLU_055356_1_0_1"/>
<dbReference type="PIRSF" id="PIRSF016958">
    <property type="entry name" value="DUF858_MeTrfase_lik"/>
    <property type="match status" value="1"/>
</dbReference>
<evidence type="ECO:0000313" key="14">
    <source>
        <dbReference type="EMBL" id="EFJ33733.1"/>
    </source>
</evidence>
<feature type="binding site" evidence="12">
    <location>
        <position position="97"/>
    </location>
    <ligand>
        <name>S-adenosyl-L-methionine</name>
        <dbReference type="ChEBI" id="CHEBI:59789"/>
    </ligand>
</feature>
<dbReference type="SUPFAM" id="SSF53335">
    <property type="entry name" value="S-adenosyl-L-methionine-dependent methyltransferases"/>
    <property type="match status" value="1"/>
</dbReference>
<dbReference type="Gramene" id="EFJ33733">
    <property type="protein sequence ID" value="EFJ33733"/>
    <property type="gene ID" value="SELMODRAFT_143000"/>
</dbReference>
<dbReference type="OrthoDB" id="1298661at2759"/>
<dbReference type="InterPro" id="IPR008576">
    <property type="entry name" value="MeTrfase_NTM1"/>
</dbReference>
<dbReference type="eggNOG" id="KOG3178">
    <property type="taxonomic scope" value="Eukaryota"/>
</dbReference>
<reference evidence="14 15" key="1">
    <citation type="journal article" date="2011" name="Science">
        <title>The Selaginella genome identifies genetic changes associated with the evolution of vascular plants.</title>
        <authorList>
            <person name="Banks J.A."/>
            <person name="Nishiyama T."/>
            <person name="Hasebe M."/>
            <person name="Bowman J.L."/>
            <person name="Gribskov M."/>
            <person name="dePamphilis C."/>
            <person name="Albert V.A."/>
            <person name="Aono N."/>
            <person name="Aoyama T."/>
            <person name="Ambrose B.A."/>
            <person name="Ashton N.W."/>
            <person name="Axtell M.J."/>
            <person name="Barker E."/>
            <person name="Barker M.S."/>
            <person name="Bennetzen J.L."/>
            <person name="Bonawitz N.D."/>
            <person name="Chapple C."/>
            <person name="Cheng C."/>
            <person name="Correa L.G."/>
            <person name="Dacre M."/>
            <person name="DeBarry J."/>
            <person name="Dreyer I."/>
            <person name="Elias M."/>
            <person name="Engstrom E.M."/>
            <person name="Estelle M."/>
            <person name="Feng L."/>
            <person name="Finet C."/>
            <person name="Floyd S.K."/>
            <person name="Frommer W.B."/>
            <person name="Fujita T."/>
            <person name="Gramzow L."/>
            <person name="Gutensohn M."/>
            <person name="Harholt J."/>
            <person name="Hattori M."/>
            <person name="Heyl A."/>
            <person name="Hirai T."/>
            <person name="Hiwatashi Y."/>
            <person name="Ishikawa M."/>
            <person name="Iwata M."/>
            <person name="Karol K.G."/>
            <person name="Koehler B."/>
            <person name="Kolukisaoglu U."/>
            <person name="Kubo M."/>
            <person name="Kurata T."/>
            <person name="Lalonde S."/>
            <person name="Li K."/>
            <person name="Li Y."/>
            <person name="Litt A."/>
            <person name="Lyons E."/>
            <person name="Manning G."/>
            <person name="Maruyama T."/>
            <person name="Michael T.P."/>
            <person name="Mikami K."/>
            <person name="Miyazaki S."/>
            <person name="Morinaga S."/>
            <person name="Murata T."/>
            <person name="Mueller-Roeber B."/>
            <person name="Nelson D.R."/>
            <person name="Obara M."/>
            <person name="Oguri Y."/>
            <person name="Olmstead R.G."/>
            <person name="Onodera N."/>
            <person name="Petersen B.L."/>
            <person name="Pils B."/>
            <person name="Prigge M."/>
            <person name="Rensing S.A."/>
            <person name="Riano-Pachon D.M."/>
            <person name="Roberts A.W."/>
            <person name="Sato Y."/>
            <person name="Scheller H.V."/>
            <person name="Schulz B."/>
            <person name="Schulz C."/>
            <person name="Shakirov E.V."/>
            <person name="Shibagaki N."/>
            <person name="Shinohara N."/>
            <person name="Shippen D.E."/>
            <person name="Soerensen I."/>
            <person name="Sotooka R."/>
            <person name="Sugimoto N."/>
            <person name="Sugita M."/>
            <person name="Sumikawa N."/>
            <person name="Tanurdzic M."/>
            <person name="Theissen G."/>
            <person name="Ulvskov P."/>
            <person name="Wakazuki S."/>
            <person name="Weng J.K."/>
            <person name="Willats W.W."/>
            <person name="Wipf D."/>
            <person name="Wolf P.G."/>
            <person name="Yang L."/>
            <person name="Zimmer A.D."/>
            <person name="Zhu Q."/>
            <person name="Mitros T."/>
            <person name="Hellsten U."/>
            <person name="Loque D."/>
            <person name="Otillar R."/>
            <person name="Salamov A."/>
            <person name="Schmutz J."/>
            <person name="Shapiro H."/>
            <person name="Lindquist E."/>
            <person name="Lucas S."/>
            <person name="Rokhsar D."/>
            <person name="Grigoriev I.V."/>
        </authorList>
    </citation>
    <scope>NUCLEOTIDE SEQUENCE [LARGE SCALE GENOMIC DNA]</scope>
</reference>